<gene>
    <name evidence="1" type="ORF">CLV25_104215</name>
</gene>
<dbReference type="InterPro" id="IPR026350">
    <property type="entry name" value="GxxExxY"/>
</dbReference>
<dbReference type="EMBL" id="SLWB01000004">
    <property type="protein sequence ID" value="TCN70256.1"/>
    <property type="molecule type" value="Genomic_DNA"/>
</dbReference>
<evidence type="ECO:0000313" key="2">
    <source>
        <dbReference type="Proteomes" id="UP000294830"/>
    </source>
</evidence>
<dbReference type="Proteomes" id="UP000294830">
    <property type="component" value="Unassembled WGS sequence"/>
</dbReference>
<dbReference type="NCBIfam" id="TIGR04256">
    <property type="entry name" value="GxxExxY"/>
    <property type="match status" value="1"/>
</dbReference>
<organism evidence="1 2">
    <name type="scientific">Acetobacteroides hydrogenigenes</name>
    <dbReference type="NCBI Taxonomy" id="979970"/>
    <lineage>
        <taxon>Bacteria</taxon>
        <taxon>Pseudomonadati</taxon>
        <taxon>Bacteroidota</taxon>
        <taxon>Bacteroidia</taxon>
        <taxon>Bacteroidales</taxon>
        <taxon>Rikenellaceae</taxon>
        <taxon>Acetobacteroides</taxon>
    </lineage>
</organism>
<dbReference type="RefSeq" id="WP_131838807.1">
    <property type="nucleotide sequence ID" value="NZ_SLWB01000004.1"/>
</dbReference>
<reference evidence="1 2" key="1">
    <citation type="submission" date="2019-03" db="EMBL/GenBank/DDBJ databases">
        <title>Genomic Encyclopedia of Archaeal and Bacterial Type Strains, Phase II (KMG-II): from individual species to whole genera.</title>
        <authorList>
            <person name="Goeker M."/>
        </authorList>
    </citation>
    <scope>NUCLEOTIDE SEQUENCE [LARGE SCALE GENOMIC DNA]</scope>
    <source>
        <strain evidence="1 2">RL-C</strain>
    </source>
</reference>
<name>A0A4R2ERN3_9BACT</name>
<proteinExistence type="predicted"/>
<dbReference type="Pfam" id="PF13366">
    <property type="entry name" value="PDDEXK_3"/>
    <property type="match status" value="1"/>
</dbReference>
<dbReference type="OrthoDB" id="9806869at2"/>
<evidence type="ECO:0000313" key="1">
    <source>
        <dbReference type="EMBL" id="TCN70256.1"/>
    </source>
</evidence>
<sequence length="135" mass="15596">MGTQYINSKTTEIIIKSYYAVYNALGYGFLEKVYKNALYYELKSHGLGCKVEHPIKVYYDGCIVGEYFADIIVDDTIILELKACESLREEHELQLVNYLKATDIEIGLLLNFGKKPEVKRKIFTNDRKNSIINKQ</sequence>
<dbReference type="AlphaFoldDB" id="A0A4R2ERN3"/>
<comment type="caution">
    <text evidence="1">The sequence shown here is derived from an EMBL/GenBank/DDBJ whole genome shotgun (WGS) entry which is preliminary data.</text>
</comment>
<protein>
    <submittedName>
        <fullName evidence="1">GxxExxY protein</fullName>
    </submittedName>
</protein>
<keyword evidence="2" id="KW-1185">Reference proteome</keyword>
<accession>A0A4R2ERN3</accession>